<dbReference type="OrthoDB" id="3238347at2759"/>
<dbReference type="EMBL" id="ML179050">
    <property type="protein sequence ID" value="THV05190.1"/>
    <property type="molecule type" value="Genomic_DNA"/>
</dbReference>
<reference evidence="2 3" key="1">
    <citation type="journal article" date="2019" name="Nat. Ecol. Evol.">
        <title>Megaphylogeny resolves global patterns of mushroom evolution.</title>
        <authorList>
            <person name="Varga T."/>
            <person name="Krizsan K."/>
            <person name="Foldi C."/>
            <person name="Dima B."/>
            <person name="Sanchez-Garcia M."/>
            <person name="Sanchez-Ramirez S."/>
            <person name="Szollosi G.J."/>
            <person name="Szarkandi J.G."/>
            <person name="Papp V."/>
            <person name="Albert L."/>
            <person name="Andreopoulos W."/>
            <person name="Angelini C."/>
            <person name="Antonin V."/>
            <person name="Barry K.W."/>
            <person name="Bougher N.L."/>
            <person name="Buchanan P."/>
            <person name="Buyck B."/>
            <person name="Bense V."/>
            <person name="Catcheside P."/>
            <person name="Chovatia M."/>
            <person name="Cooper J."/>
            <person name="Damon W."/>
            <person name="Desjardin D."/>
            <person name="Finy P."/>
            <person name="Geml J."/>
            <person name="Haridas S."/>
            <person name="Hughes K."/>
            <person name="Justo A."/>
            <person name="Karasinski D."/>
            <person name="Kautmanova I."/>
            <person name="Kiss B."/>
            <person name="Kocsube S."/>
            <person name="Kotiranta H."/>
            <person name="LaButti K.M."/>
            <person name="Lechner B.E."/>
            <person name="Liimatainen K."/>
            <person name="Lipzen A."/>
            <person name="Lukacs Z."/>
            <person name="Mihaltcheva S."/>
            <person name="Morgado L.N."/>
            <person name="Niskanen T."/>
            <person name="Noordeloos M.E."/>
            <person name="Ohm R.A."/>
            <person name="Ortiz-Santana B."/>
            <person name="Ovrebo C."/>
            <person name="Racz N."/>
            <person name="Riley R."/>
            <person name="Savchenko A."/>
            <person name="Shiryaev A."/>
            <person name="Soop K."/>
            <person name="Spirin V."/>
            <person name="Szebenyi C."/>
            <person name="Tomsovsky M."/>
            <person name="Tulloss R.E."/>
            <person name="Uehling J."/>
            <person name="Grigoriev I.V."/>
            <person name="Vagvolgyi C."/>
            <person name="Papp T."/>
            <person name="Martin F.M."/>
            <person name="Miettinen O."/>
            <person name="Hibbett D.S."/>
            <person name="Nagy L.G."/>
        </authorList>
    </citation>
    <scope>NUCLEOTIDE SEQUENCE [LARGE SCALE GENOMIC DNA]</scope>
    <source>
        <strain evidence="2 3">CBS 962.96</strain>
    </source>
</reference>
<feature type="compositionally biased region" description="Low complexity" evidence="1">
    <location>
        <begin position="17"/>
        <end position="28"/>
    </location>
</feature>
<proteinExistence type="predicted"/>
<evidence type="ECO:0000256" key="1">
    <source>
        <dbReference type="SAM" id="MobiDB-lite"/>
    </source>
</evidence>
<dbReference type="Proteomes" id="UP000297245">
    <property type="component" value="Unassembled WGS sequence"/>
</dbReference>
<protein>
    <submittedName>
        <fullName evidence="2">Uncharacterized protein</fullName>
    </submittedName>
</protein>
<dbReference type="AlphaFoldDB" id="A0A4S8MQ65"/>
<organism evidence="2 3">
    <name type="scientific">Dendrothele bispora (strain CBS 962.96)</name>
    <dbReference type="NCBI Taxonomy" id="1314807"/>
    <lineage>
        <taxon>Eukaryota</taxon>
        <taxon>Fungi</taxon>
        <taxon>Dikarya</taxon>
        <taxon>Basidiomycota</taxon>
        <taxon>Agaricomycotina</taxon>
        <taxon>Agaricomycetes</taxon>
        <taxon>Agaricomycetidae</taxon>
        <taxon>Agaricales</taxon>
        <taxon>Agaricales incertae sedis</taxon>
        <taxon>Dendrothele</taxon>
    </lineage>
</organism>
<evidence type="ECO:0000313" key="3">
    <source>
        <dbReference type="Proteomes" id="UP000297245"/>
    </source>
</evidence>
<sequence>MGRSAKVHKRISKKSKASSSTSNTASSAHPAQVQQLQTAKKKATLKEKAKSSSSARKEGEHVLGDVDYVSLMMSGRRKAKQEVEKLMALSKEE</sequence>
<name>A0A4S8MQ65_DENBC</name>
<feature type="compositionally biased region" description="Basic and acidic residues" evidence="1">
    <location>
        <begin position="44"/>
        <end position="64"/>
    </location>
</feature>
<gene>
    <name evidence="2" type="ORF">K435DRAFT_961278</name>
</gene>
<accession>A0A4S8MQ65</accession>
<evidence type="ECO:0000313" key="2">
    <source>
        <dbReference type="EMBL" id="THV05190.1"/>
    </source>
</evidence>
<feature type="region of interest" description="Disordered" evidence="1">
    <location>
        <begin position="1"/>
        <end position="64"/>
    </location>
</feature>
<feature type="compositionally biased region" description="Basic residues" evidence="1">
    <location>
        <begin position="1"/>
        <end position="16"/>
    </location>
</feature>
<keyword evidence="3" id="KW-1185">Reference proteome</keyword>